<dbReference type="GO" id="GO:0016757">
    <property type="term" value="F:glycosyltransferase activity"/>
    <property type="evidence" value="ECO:0007669"/>
    <property type="project" value="InterPro"/>
</dbReference>
<dbReference type="Pfam" id="PF00534">
    <property type="entry name" value="Glycos_transf_1"/>
    <property type="match status" value="1"/>
</dbReference>
<gene>
    <name evidence="3" type="ORF">GJB61_08345</name>
</gene>
<feature type="domain" description="Glycosyl transferase family 1" evidence="2">
    <location>
        <begin position="200"/>
        <end position="365"/>
    </location>
</feature>
<evidence type="ECO:0000256" key="1">
    <source>
        <dbReference type="SAM" id="MobiDB-lite"/>
    </source>
</evidence>
<evidence type="ECO:0000313" key="3">
    <source>
        <dbReference type="EMBL" id="MRN53006.1"/>
    </source>
</evidence>
<dbReference type="Proteomes" id="UP000463051">
    <property type="component" value="Unassembled WGS sequence"/>
</dbReference>
<dbReference type="SUPFAM" id="SSF53756">
    <property type="entry name" value="UDP-Glycosyltransferase/glycogen phosphorylase"/>
    <property type="match status" value="1"/>
</dbReference>
<evidence type="ECO:0000259" key="2">
    <source>
        <dbReference type="Pfam" id="PF00534"/>
    </source>
</evidence>
<dbReference type="CDD" id="cd03801">
    <property type="entry name" value="GT4_PimA-like"/>
    <property type="match status" value="1"/>
</dbReference>
<keyword evidence="4" id="KW-1185">Reference proteome</keyword>
<organism evidence="3 4">
    <name type="scientific">Paenibacillus monticola</name>
    <dbReference type="NCBI Taxonomy" id="2666075"/>
    <lineage>
        <taxon>Bacteria</taxon>
        <taxon>Bacillati</taxon>
        <taxon>Bacillota</taxon>
        <taxon>Bacilli</taxon>
        <taxon>Bacillales</taxon>
        <taxon>Paenibacillaceae</taxon>
        <taxon>Paenibacillus</taxon>
    </lineage>
</organism>
<accession>A0A7X2H3V0</accession>
<feature type="region of interest" description="Disordered" evidence="1">
    <location>
        <begin position="626"/>
        <end position="671"/>
    </location>
</feature>
<feature type="compositionally biased region" description="Basic residues" evidence="1">
    <location>
        <begin position="629"/>
        <end position="671"/>
    </location>
</feature>
<protein>
    <submittedName>
        <fullName evidence="3">Glycosyltransferase</fullName>
    </submittedName>
</protein>
<dbReference type="Gene3D" id="3.40.50.2000">
    <property type="entry name" value="Glycogen Phosphorylase B"/>
    <property type="match status" value="2"/>
</dbReference>
<dbReference type="InterPro" id="IPR001296">
    <property type="entry name" value="Glyco_trans_1"/>
</dbReference>
<name>A0A7X2H3V0_9BACL</name>
<keyword evidence="3" id="KW-0808">Transferase</keyword>
<evidence type="ECO:0000313" key="4">
    <source>
        <dbReference type="Proteomes" id="UP000463051"/>
    </source>
</evidence>
<dbReference type="PANTHER" id="PTHR12526">
    <property type="entry name" value="GLYCOSYLTRANSFERASE"/>
    <property type="match status" value="1"/>
</dbReference>
<dbReference type="AlphaFoldDB" id="A0A7X2H3V0"/>
<proteinExistence type="predicted"/>
<feature type="compositionally biased region" description="Polar residues" evidence="1">
    <location>
        <begin position="560"/>
        <end position="578"/>
    </location>
</feature>
<comment type="caution">
    <text evidence="3">The sequence shown here is derived from an EMBL/GenBank/DDBJ whole genome shotgun (WGS) entry which is preliminary data.</text>
</comment>
<feature type="region of interest" description="Disordered" evidence="1">
    <location>
        <begin position="526"/>
        <end position="578"/>
    </location>
</feature>
<sequence>MTSKPKVMLFSHISDPGRITGAEKMLLSIGKILARQHEVWLVVPQPGILSIEAEALSINIVIADYPLSWSLYQASASTKRELDALQQSKFYHHLINFLHMHRPDWIIVNTIVAALPALAATQIGIPTAWILTEVMYPGEYQISSVQTVNRYSTYIIGISEAVLTPYTGAQLEEKTLLINPTWDRSALDTERCIQHRYTFREKYGVAQQELLIGVVTAMLAPHKGIAEFIMMAHILMSKFPNTRYLIVGSQELANQNYVEECKRLIAATVDPSRFIFHPFELNIDQIYPALDILVVPSIGDEGFGMTALEGLAFAKPVVAYASGGLSEIMIQTHNEEFLVPKGDVTLLSQTIAKLLGNEQHLTEIGMQNYLQAEQVFGLAAFERNINHLSETMDTLIPQIDVNNPLLLGEFFKGSGPTVYLRRGITLHPISSMEAFEQVGGRFEQVIQIADELIHNAVLGDAIYFYQSPSESTTREAEQATTTEVMADVQDEALNSFTTSPLESAESPQTSNELVFIPASVEADVQPIERSDPPPTASLLEDPPLPANDPVQGLIPVPSTVHAQQPNEPASNTGTASSDNLIVKVPGLVNSFSTTIASKPKVRKKRRSKRRLRKSTVKRKAINTLLNRTLKGKRKKLRNAKNNIGKKKSLQRPKIQKQRKLQKMKTSPKKAA</sequence>
<reference evidence="3 4" key="1">
    <citation type="submission" date="2019-11" db="EMBL/GenBank/DDBJ databases">
        <title>Paenibacillus monticola sp. nov., a novel PGPR strain isolated from mountain sample in China.</title>
        <authorList>
            <person name="Zhao Q."/>
            <person name="Li H.-P."/>
            <person name="Zhang J.-L."/>
        </authorList>
    </citation>
    <scope>NUCLEOTIDE SEQUENCE [LARGE SCALE GENOMIC DNA]</scope>
    <source>
        <strain evidence="3 4">LC-T2</strain>
    </source>
</reference>
<dbReference type="EMBL" id="WJXB01000002">
    <property type="protein sequence ID" value="MRN53006.1"/>
    <property type="molecule type" value="Genomic_DNA"/>
</dbReference>